<protein>
    <submittedName>
        <fullName evidence="1">Uncharacterized protein</fullName>
    </submittedName>
</protein>
<sequence length="468" mass="50980">MPHDLIQVDLLHLIARYLPSQDAFLAFCQAIPWASLGYPLQCWLELSTRVPLSSLWPRLLLTAHVPDAEVELYRGASIVLSNVVVSCPMDFAQLRRVVQPQARLHMSAVCLPPAPTPAWFAELAAFSVVSFQSHELGLDALCLNLHAFQHLRDLDMTRSTLLSPATQAHFFDTLTSGLPVLQSLRLRHDGLTKESLGAMTAWLTTRRVVRFGLSGGAQAAAPLALCRALQTSPTLQHLAIHQSSTGLKFCRDVATEQLRGLQTLVLRDCQLTARNVKKLVASGLAPERLDLSGNAIGDKGVQMLVEWLPSTRVQLLHLAGTGMTPKGLFALATLLRGPSTVAALYLSHEALPERSLAQFVKLTATSKSLRFLALWDVPVGVEGTMDMVDALYHSQRLELVALGASLLTPRVAQMTDSCYGSRATRFLVAAPPLGALDLARVQATLDAEVRGPRQPKVVLPSCAWPLDF</sequence>
<dbReference type="EMBL" id="JNBR01000433">
    <property type="protein sequence ID" value="OQR92987.1"/>
    <property type="molecule type" value="Genomic_DNA"/>
</dbReference>
<evidence type="ECO:0000313" key="2">
    <source>
        <dbReference type="Proteomes" id="UP000243579"/>
    </source>
</evidence>
<name>A0A1V9Z4Z1_ACHHY</name>
<dbReference type="STRING" id="1202772.A0A1V9Z4Z1"/>
<dbReference type="InterPro" id="IPR052394">
    <property type="entry name" value="LRR-containing"/>
</dbReference>
<reference evidence="1 2" key="1">
    <citation type="journal article" date="2014" name="Genome Biol. Evol.">
        <title>The secreted proteins of Achlya hypogyna and Thraustotheca clavata identify the ancestral oomycete secretome and reveal gene acquisitions by horizontal gene transfer.</title>
        <authorList>
            <person name="Misner I."/>
            <person name="Blouin N."/>
            <person name="Leonard G."/>
            <person name="Richards T.A."/>
            <person name="Lane C.E."/>
        </authorList>
    </citation>
    <scope>NUCLEOTIDE SEQUENCE [LARGE SCALE GENOMIC DNA]</scope>
    <source>
        <strain evidence="1 2">ATCC 48635</strain>
    </source>
</reference>
<dbReference type="Pfam" id="PF13516">
    <property type="entry name" value="LRR_6"/>
    <property type="match status" value="1"/>
</dbReference>
<proteinExistence type="predicted"/>
<dbReference type="Proteomes" id="UP000243579">
    <property type="component" value="Unassembled WGS sequence"/>
</dbReference>
<organism evidence="1 2">
    <name type="scientific">Achlya hypogyna</name>
    <name type="common">Oomycete</name>
    <name type="synonym">Protoachlya hypogyna</name>
    <dbReference type="NCBI Taxonomy" id="1202772"/>
    <lineage>
        <taxon>Eukaryota</taxon>
        <taxon>Sar</taxon>
        <taxon>Stramenopiles</taxon>
        <taxon>Oomycota</taxon>
        <taxon>Saprolegniomycetes</taxon>
        <taxon>Saprolegniales</taxon>
        <taxon>Achlyaceae</taxon>
        <taxon>Achlya</taxon>
    </lineage>
</organism>
<dbReference type="SMART" id="SM00368">
    <property type="entry name" value="LRR_RI"/>
    <property type="match status" value="3"/>
</dbReference>
<dbReference type="OrthoDB" id="120976at2759"/>
<accession>A0A1V9Z4Z1</accession>
<comment type="caution">
    <text evidence="1">The sequence shown here is derived from an EMBL/GenBank/DDBJ whole genome shotgun (WGS) entry which is preliminary data.</text>
</comment>
<dbReference type="InterPro" id="IPR001611">
    <property type="entry name" value="Leu-rich_rpt"/>
</dbReference>
<dbReference type="SUPFAM" id="SSF52047">
    <property type="entry name" value="RNI-like"/>
    <property type="match status" value="1"/>
</dbReference>
<dbReference type="Gene3D" id="3.80.10.10">
    <property type="entry name" value="Ribonuclease Inhibitor"/>
    <property type="match status" value="1"/>
</dbReference>
<evidence type="ECO:0000313" key="1">
    <source>
        <dbReference type="EMBL" id="OQR92987.1"/>
    </source>
</evidence>
<dbReference type="AlphaFoldDB" id="A0A1V9Z4Z1"/>
<dbReference type="InterPro" id="IPR032675">
    <property type="entry name" value="LRR_dom_sf"/>
</dbReference>
<dbReference type="PANTHER" id="PTHR24114:SF2">
    <property type="entry name" value="F-BOX DOMAIN-CONTAINING PROTEIN-RELATED"/>
    <property type="match status" value="1"/>
</dbReference>
<dbReference type="PANTHER" id="PTHR24114">
    <property type="entry name" value="LEUCINE RICH REPEAT FAMILY PROTEIN"/>
    <property type="match status" value="1"/>
</dbReference>
<gene>
    <name evidence="1" type="ORF">ACHHYP_03053</name>
</gene>
<keyword evidence="2" id="KW-1185">Reference proteome</keyword>